<protein>
    <submittedName>
        <fullName evidence="2">Helix-turn-helix DNA binding domain protein</fullName>
    </submittedName>
</protein>
<feature type="domain" description="Helix-turn-helix" evidence="1">
    <location>
        <begin position="17"/>
        <end position="60"/>
    </location>
</feature>
<organism evidence="2 3">
    <name type="scientific">Gordonia phage Dexdert</name>
    <dbReference type="NCBI Taxonomy" id="2794946"/>
    <lineage>
        <taxon>Viruses</taxon>
        <taxon>Duplodnaviria</taxon>
        <taxon>Heunggongvirae</taxon>
        <taxon>Uroviricota</taxon>
        <taxon>Caudoviricetes</taxon>
        <taxon>Stackebrandtviridae</taxon>
        <taxon>Schenleyvirinae</taxon>
        <taxon>Dexdertvirus</taxon>
        <taxon>Dexdertvirus dexdert</taxon>
    </lineage>
</organism>
<name>A0A7T1KS44_9CAUD</name>
<dbReference type="EMBL" id="MW314849">
    <property type="protein sequence ID" value="QPO17048.1"/>
    <property type="molecule type" value="Genomic_DNA"/>
</dbReference>
<evidence type="ECO:0000313" key="3">
    <source>
        <dbReference type="Proteomes" id="UP000594842"/>
    </source>
</evidence>
<evidence type="ECO:0000259" key="1">
    <source>
        <dbReference type="Pfam" id="PF12728"/>
    </source>
</evidence>
<dbReference type="InterPro" id="IPR010093">
    <property type="entry name" value="SinI_DNA-bd"/>
</dbReference>
<evidence type="ECO:0000313" key="2">
    <source>
        <dbReference type="EMBL" id="QPO17048.1"/>
    </source>
</evidence>
<gene>
    <name evidence="2" type="primary">52</name>
    <name evidence="2" type="ORF">SEA_DEXDERT_52</name>
</gene>
<dbReference type="RefSeq" id="YP_010001432.1">
    <property type="nucleotide sequence ID" value="NC_053210.1"/>
</dbReference>
<sequence length="64" mass="7034">MNTSEHAGPRLLDYRGAAEYLGVSYSTVRRLISSGALHVVMIGTLPRLDRGDLDTYIEQQKIAG</sequence>
<dbReference type="KEGG" id="vg:63025925"/>
<keyword evidence="3" id="KW-1185">Reference proteome</keyword>
<dbReference type="Pfam" id="PF12728">
    <property type="entry name" value="HTH_17"/>
    <property type="match status" value="1"/>
</dbReference>
<dbReference type="Proteomes" id="UP000594842">
    <property type="component" value="Segment"/>
</dbReference>
<proteinExistence type="predicted"/>
<reference evidence="2 3" key="1">
    <citation type="submission" date="2020-12" db="EMBL/GenBank/DDBJ databases">
        <authorList>
            <person name="Kaganovsky A.M."/>
            <person name="Abad L.A."/>
            <person name="Hancock A.M."/>
            <person name="Wiggins Z.F."/>
            <person name="Bellamy Z.J."/>
            <person name="Moore L.A."/>
            <person name="Neal J.P."/>
            <person name="Poydras T.E."/>
            <person name="Timmer K."/>
            <person name="DeJong R."/>
            <person name="Gissendanner C.R."/>
            <person name="Findley A.M."/>
            <person name="Garlena R.A."/>
            <person name="Russell D.A."/>
            <person name="Jacobs-Sera D."/>
            <person name="Hatfull G.F."/>
        </authorList>
    </citation>
    <scope>NUCLEOTIDE SEQUENCE [LARGE SCALE GENOMIC DNA]</scope>
</reference>
<dbReference type="GeneID" id="63025925"/>
<dbReference type="InterPro" id="IPR041657">
    <property type="entry name" value="HTH_17"/>
</dbReference>
<dbReference type="NCBIfam" id="TIGR01764">
    <property type="entry name" value="excise"/>
    <property type="match status" value="1"/>
</dbReference>
<dbReference type="GO" id="GO:0003677">
    <property type="term" value="F:DNA binding"/>
    <property type="evidence" value="ECO:0007669"/>
    <property type="project" value="InterPro"/>
</dbReference>
<accession>A0A7T1KS44</accession>